<gene>
    <name evidence="1" type="ORF">DFR74_115119</name>
</gene>
<dbReference type="Proteomes" id="UP000252586">
    <property type="component" value="Unassembled WGS sequence"/>
</dbReference>
<dbReference type="RefSeq" id="WP_067509201.1">
    <property type="nucleotide sequence ID" value="NZ_CP107943.1"/>
</dbReference>
<dbReference type="STRING" id="1210090.GCA_001613185_03077"/>
<comment type="caution">
    <text evidence="1">The sequence shown here is derived from an EMBL/GenBank/DDBJ whole genome shotgun (WGS) entry which is preliminary data.</text>
</comment>
<evidence type="ECO:0000313" key="1">
    <source>
        <dbReference type="EMBL" id="RBO85271.1"/>
    </source>
</evidence>
<name>A0A366D5F7_9NOCA</name>
<protein>
    <submittedName>
        <fullName evidence="1">Uncharacterized protein</fullName>
    </submittedName>
</protein>
<dbReference type="EMBL" id="QNRE01000015">
    <property type="protein sequence ID" value="RBO85271.1"/>
    <property type="molecule type" value="Genomic_DNA"/>
</dbReference>
<accession>A0A366D5F7</accession>
<reference evidence="1 2" key="1">
    <citation type="submission" date="2018-06" db="EMBL/GenBank/DDBJ databases">
        <title>Genomic Encyclopedia of Type Strains, Phase IV (KMG-IV): sequencing the most valuable type-strain genomes for metagenomic binning, comparative biology and taxonomic classification.</title>
        <authorList>
            <person name="Goeker M."/>
        </authorList>
    </citation>
    <scope>NUCLEOTIDE SEQUENCE [LARGE SCALE GENOMIC DNA]</scope>
    <source>
        <strain evidence="1 2">DSM 44599</strain>
    </source>
</reference>
<sequence>MDWRSTASQQAQHDLDTLLRDAVNAAARTFESADTFDPFMLVIDLNGNTTIRSLPPGGPARTEQQFLTDVQLPADRQQLRARAAVFDVTATAPITGDAIKAILEHRDGVVIDVLVPYTLTPERLDIRLNAANAAVGTPRLWA</sequence>
<organism evidence="1 2">
    <name type="scientific">Nocardia puris</name>
    <dbReference type="NCBI Taxonomy" id="208602"/>
    <lineage>
        <taxon>Bacteria</taxon>
        <taxon>Bacillati</taxon>
        <taxon>Actinomycetota</taxon>
        <taxon>Actinomycetes</taxon>
        <taxon>Mycobacteriales</taxon>
        <taxon>Nocardiaceae</taxon>
        <taxon>Nocardia</taxon>
    </lineage>
</organism>
<evidence type="ECO:0000313" key="2">
    <source>
        <dbReference type="Proteomes" id="UP000252586"/>
    </source>
</evidence>
<dbReference type="OrthoDB" id="4555714at2"/>
<proteinExistence type="predicted"/>
<dbReference type="AlphaFoldDB" id="A0A366D5F7"/>
<keyword evidence="2" id="KW-1185">Reference proteome</keyword>